<dbReference type="Proteomes" id="UP000245609">
    <property type="component" value="Unassembled WGS sequence"/>
</dbReference>
<dbReference type="PANTHER" id="PTHR23100:SF0">
    <property type="entry name" value="ARGININE BIOSYNTHESIS BIFUNCTIONAL PROTEIN ARGJ, MITOCHONDRIAL"/>
    <property type="match status" value="1"/>
</dbReference>
<evidence type="ECO:0000256" key="9">
    <source>
        <dbReference type="HAMAP-Rule" id="MF_03124"/>
    </source>
</evidence>
<dbReference type="EMBL" id="MBFS01000427">
    <property type="protein sequence ID" value="PVV02533.1"/>
    <property type="molecule type" value="Genomic_DNA"/>
</dbReference>
<comment type="pathway">
    <text evidence="9">Amino-acid biosynthesis; L-arginine biosynthesis; L-ornithine and N-acetyl-L-glutamate from L-glutamate and N(2)-acetyl-L-ornithine (cyclic): step 1/1.</text>
</comment>
<evidence type="ECO:0000256" key="3">
    <source>
        <dbReference type="ARBA" id="ARBA00022605"/>
    </source>
</evidence>
<dbReference type="InterPro" id="IPR016117">
    <property type="entry name" value="ArgJ-like_dom_sf"/>
</dbReference>
<dbReference type="GO" id="GO:0005759">
    <property type="term" value="C:mitochondrial matrix"/>
    <property type="evidence" value="ECO:0007669"/>
    <property type="project" value="UniProtKB-SubCell"/>
</dbReference>
<feature type="site" description="Cleavage; by autolysis" evidence="9">
    <location>
        <begin position="247"/>
        <end position="248"/>
    </location>
</feature>
<feature type="site" description="Involved in the stabilization of negative charge on the oxyanion by the formation of the oxyanion hole" evidence="9">
    <location>
        <position position="170"/>
    </location>
</feature>
<feature type="active site" description="Nucleophile" evidence="9">
    <location>
        <position position="248"/>
    </location>
</feature>
<dbReference type="EC" id="2.3.1.35" evidence="9"/>
<sequence>MLLFKSLAQKATASRSLFLNSSFSIRNSSTMFPENKLRFIPTSGTYPLGFFAGSLCCGIKKTLRNDLTFIYSSTPCTASAAFTKNLVKAAPVTFDKSLLDNVKASGTPTIRAVVVNSGVANAVTGIVGMANCEKMANAADKLMELCDKDSKNPIVSSSSSSLNKTLVMSTGVIGQQLPIEKIVSGISNLQGKLGSDHEHWFQAALGFMTTDTFPKIITKRLQLPSGKGSFNLCGIAKGAGMIHPNMATLLSSVFTDASISQAALDNALSYAVDLSFNSITVDGDTSTNDTITVLANGQASTSTGNKWEIQLENDPDFDFFKTSLAEFLKELAILVVRDGEGATKFIEINVTNAGSTEDAKKIAKSIANSPLVKTAFYGQDANWGRILCATGYSYPSSFNPDTVCLYLVPKDGSPQLPLLVNGQPIPFDEARASEILKPEDISILIDLGISKHSATVYTCDLSHEYVNINGSYRS</sequence>
<evidence type="ECO:0000256" key="7">
    <source>
        <dbReference type="ARBA" id="ARBA00023268"/>
    </source>
</evidence>
<feature type="binding site" evidence="9">
    <location>
        <position position="248"/>
    </location>
    <ligand>
        <name>substrate</name>
    </ligand>
</feature>
<dbReference type="GO" id="GO:0006526">
    <property type="term" value="P:L-arginine biosynthetic process"/>
    <property type="evidence" value="ECO:0007669"/>
    <property type="project" value="UniProtKB-UniRule"/>
</dbReference>
<dbReference type="InterPro" id="IPR042195">
    <property type="entry name" value="ArgJ_beta_C"/>
</dbReference>
<comment type="subunit">
    <text evidence="9">Heterodimer of an alpha and a beta chain.</text>
</comment>
<dbReference type="Gene3D" id="3.10.20.340">
    <property type="entry name" value="ArgJ beta chain, C-terminal domain"/>
    <property type="match status" value="1"/>
</dbReference>
<keyword evidence="5 9" id="KW-0068">Autocatalytic cleavage</keyword>
<proteinExistence type="inferred from homology"/>
<feature type="binding site" evidence="9">
    <location>
        <position position="340"/>
    </location>
    <ligand>
        <name>substrate</name>
    </ligand>
</feature>
<dbReference type="CDD" id="cd02152">
    <property type="entry name" value="OAT"/>
    <property type="match status" value="1"/>
</dbReference>
<dbReference type="InterPro" id="IPR002813">
    <property type="entry name" value="Arg_biosynth_ArgJ"/>
</dbReference>
<feature type="binding site" evidence="9">
    <location>
        <position position="474"/>
    </location>
    <ligand>
        <name>substrate</name>
    </ligand>
</feature>
<dbReference type="GO" id="GO:0006592">
    <property type="term" value="P:ornithine biosynthetic process"/>
    <property type="evidence" value="ECO:0007669"/>
    <property type="project" value="TreeGrafter"/>
</dbReference>
<gene>
    <name evidence="10" type="ORF">BB560_003020</name>
</gene>
<evidence type="ECO:0000256" key="4">
    <source>
        <dbReference type="ARBA" id="ARBA00022679"/>
    </source>
</evidence>
<dbReference type="OrthoDB" id="4199794at2759"/>
<protein>
    <recommendedName>
        <fullName evidence="9">Arginine biosynthesis bifunctional protein ArgJ, mitochondrial</fullName>
    </recommendedName>
    <domain>
        <recommendedName>
            <fullName evidence="9">Glutamate N-acetyltransferase</fullName>
            <shortName evidence="9">GAT</shortName>
            <ecNumber evidence="9">2.3.1.35</ecNumber>
        </recommendedName>
        <alternativeName>
            <fullName evidence="9">Ornithine acetyltransferase</fullName>
            <shortName evidence="9">OATase</shortName>
        </alternativeName>
        <alternativeName>
            <fullName evidence="9">Ornithine transacetylase</fullName>
        </alternativeName>
    </domain>
    <domain>
        <recommendedName>
            <fullName evidence="9">Amino-acid acetyltransferase</fullName>
            <ecNumber evidence="9">2.3.1.1</ecNumber>
        </recommendedName>
        <alternativeName>
            <fullName evidence="9">N-acetylglutamate synthase</fullName>
            <shortName evidence="9">AGS</shortName>
        </alternativeName>
    </domain>
    <component>
        <recommendedName>
            <fullName evidence="9">Arginine biosynthesis bifunctional protein ArgJ alpha chain</fullName>
        </recommendedName>
    </component>
    <component>
        <recommendedName>
            <fullName evidence="9">Arginine biosynthesis bifunctional protein ArgJ beta chain</fullName>
        </recommendedName>
    </component>
</protein>
<dbReference type="FunFam" id="3.10.20.340:FF:000002">
    <property type="entry name" value="Arginine biosynthesis bifunctional protein ArgJ, mitochondrial"/>
    <property type="match status" value="1"/>
</dbReference>
<feature type="binding site" evidence="9">
    <location>
        <position position="469"/>
    </location>
    <ligand>
        <name>substrate</name>
    </ligand>
</feature>
<dbReference type="Gene3D" id="3.60.70.12">
    <property type="entry name" value="L-amino peptidase D-ALA esterase/amidase"/>
    <property type="match status" value="1"/>
</dbReference>
<dbReference type="HAMAP" id="MF_01106">
    <property type="entry name" value="ArgJ"/>
    <property type="match status" value="1"/>
</dbReference>
<dbReference type="Pfam" id="PF01960">
    <property type="entry name" value="ArgJ"/>
    <property type="match status" value="1"/>
</dbReference>
<dbReference type="GO" id="GO:0004042">
    <property type="term" value="F:L-glutamate N-acetyltransferase activity"/>
    <property type="evidence" value="ECO:0007669"/>
    <property type="project" value="UniProtKB-UniRule"/>
</dbReference>
<keyword evidence="8 9" id="KW-0012">Acyltransferase</keyword>
<keyword evidence="4 9" id="KW-0808">Transferase</keyword>
<comment type="catalytic activity">
    <reaction evidence="9">
        <text>N(2)-acetyl-L-ornithine + L-glutamate = N-acetyl-L-glutamate + L-ornithine</text>
        <dbReference type="Rhea" id="RHEA:15349"/>
        <dbReference type="ChEBI" id="CHEBI:29985"/>
        <dbReference type="ChEBI" id="CHEBI:44337"/>
        <dbReference type="ChEBI" id="CHEBI:46911"/>
        <dbReference type="ChEBI" id="CHEBI:57805"/>
        <dbReference type="EC" id="2.3.1.35"/>
    </reaction>
</comment>
<dbReference type="NCBIfam" id="TIGR00120">
    <property type="entry name" value="ArgJ"/>
    <property type="match status" value="1"/>
</dbReference>
<dbReference type="SUPFAM" id="SSF56266">
    <property type="entry name" value="DmpA/ArgJ-like"/>
    <property type="match status" value="1"/>
</dbReference>
<comment type="function">
    <text evidence="9">Catalyzes two activities which are involved in the cyclic version of arginine biosynthesis: the synthesis of acetylglutamate from glutamate and acetyl-CoA, and of ornithine by transacetylation between acetylornithine and glutamate.</text>
</comment>
<feature type="site" description="Involved in the stabilization of negative charge on the oxyanion by the formation of the oxyanion hole" evidence="9">
    <location>
        <position position="171"/>
    </location>
</feature>
<comment type="caution">
    <text evidence="10">The sequence shown here is derived from an EMBL/GenBank/DDBJ whole genome shotgun (WGS) entry which is preliminary data.</text>
</comment>
<keyword evidence="7 9" id="KW-0511">Multifunctional enzyme</keyword>
<comment type="pathway">
    <text evidence="9">Amino-acid biosynthesis; L-arginine biosynthesis; N(2)-acetyl-L-ornithine from L-glutamate: step 1/4.</text>
</comment>
<reference evidence="10 11" key="1">
    <citation type="journal article" date="2018" name="MBio">
        <title>Comparative Genomics Reveals the Core Gene Toolbox for the Fungus-Insect Symbiosis.</title>
        <authorList>
            <person name="Wang Y."/>
            <person name="Stata M."/>
            <person name="Wang W."/>
            <person name="Stajich J.E."/>
            <person name="White M.M."/>
            <person name="Moncalvo J.M."/>
        </authorList>
    </citation>
    <scope>NUCLEOTIDE SEQUENCE [LARGE SCALE GENOMIC DNA]</scope>
    <source>
        <strain evidence="10 11">SC-DP-2</strain>
    </source>
</reference>
<evidence type="ECO:0000313" key="11">
    <source>
        <dbReference type="Proteomes" id="UP000245609"/>
    </source>
</evidence>
<evidence type="ECO:0000256" key="6">
    <source>
        <dbReference type="ARBA" id="ARBA00023128"/>
    </source>
</evidence>
<keyword evidence="6 9" id="KW-0496">Mitochondrion</keyword>
<evidence type="ECO:0000256" key="8">
    <source>
        <dbReference type="ARBA" id="ARBA00023315"/>
    </source>
</evidence>
<comment type="subcellular location">
    <subcellularLocation>
        <location evidence="9">Mitochondrion matrix</location>
    </subcellularLocation>
</comment>
<keyword evidence="3 9" id="KW-0028">Amino-acid biosynthesis</keyword>
<accession>A0A2T9ZD58</accession>
<dbReference type="NCBIfam" id="NF003802">
    <property type="entry name" value="PRK05388.1"/>
    <property type="match status" value="1"/>
</dbReference>
<keyword evidence="2 9" id="KW-0055">Arginine biosynthesis</keyword>
<dbReference type="PANTHER" id="PTHR23100">
    <property type="entry name" value="ARGININE BIOSYNTHESIS BIFUNCTIONAL PROTEIN ARGJ"/>
    <property type="match status" value="1"/>
</dbReference>
<comment type="PTM">
    <text evidence="9">The alpha and beta chains are autoproteolytically processed from a single precursor protein within the mitochondrion.</text>
</comment>
<feature type="binding site" evidence="9">
    <location>
        <position position="209"/>
    </location>
    <ligand>
        <name>substrate</name>
    </ligand>
</feature>
<comment type="similarity">
    <text evidence="1 9">Belongs to the ArgJ family.</text>
</comment>
<evidence type="ECO:0000313" key="10">
    <source>
        <dbReference type="EMBL" id="PVV02533.1"/>
    </source>
</evidence>
<keyword evidence="11" id="KW-1185">Reference proteome</keyword>
<dbReference type="STRING" id="133381.A0A2T9ZD58"/>
<dbReference type="AlphaFoldDB" id="A0A2T9ZD58"/>
<evidence type="ECO:0000256" key="2">
    <source>
        <dbReference type="ARBA" id="ARBA00022571"/>
    </source>
</evidence>
<dbReference type="UniPathway" id="UPA00068">
    <property type="reaction ID" value="UER00106"/>
</dbReference>
<dbReference type="EC" id="2.3.1.1" evidence="9"/>
<comment type="catalytic activity">
    <reaction evidence="9">
        <text>L-glutamate + acetyl-CoA = N-acetyl-L-glutamate + CoA + H(+)</text>
        <dbReference type="Rhea" id="RHEA:24292"/>
        <dbReference type="ChEBI" id="CHEBI:15378"/>
        <dbReference type="ChEBI" id="CHEBI:29985"/>
        <dbReference type="ChEBI" id="CHEBI:44337"/>
        <dbReference type="ChEBI" id="CHEBI:57287"/>
        <dbReference type="ChEBI" id="CHEBI:57288"/>
        <dbReference type="EC" id="2.3.1.1"/>
    </reaction>
</comment>
<organism evidence="10 11">
    <name type="scientific">Smittium megazygosporum</name>
    <dbReference type="NCBI Taxonomy" id="133381"/>
    <lineage>
        <taxon>Eukaryota</taxon>
        <taxon>Fungi</taxon>
        <taxon>Fungi incertae sedis</taxon>
        <taxon>Zoopagomycota</taxon>
        <taxon>Kickxellomycotina</taxon>
        <taxon>Harpellomycetes</taxon>
        <taxon>Harpellales</taxon>
        <taxon>Legeriomycetaceae</taxon>
        <taxon>Smittium</taxon>
    </lineage>
</organism>
<feature type="binding site" evidence="9">
    <location>
        <position position="237"/>
    </location>
    <ligand>
        <name>substrate</name>
    </ligand>
</feature>
<name>A0A2T9ZD58_9FUNG</name>
<dbReference type="GO" id="GO:0004358">
    <property type="term" value="F:L-glutamate N-acetyltransferase activity, acting on acetyl-L-ornithine as donor"/>
    <property type="evidence" value="ECO:0007669"/>
    <property type="project" value="UniProtKB-UniRule"/>
</dbReference>
<evidence type="ECO:0000256" key="5">
    <source>
        <dbReference type="ARBA" id="ARBA00022813"/>
    </source>
</evidence>
<feature type="chain" id="PRO_5023280632" description="Arginine biosynthesis bifunctional protein ArgJ beta chain" evidence="9">
    <location>
        <begin position="248"/>
        <end position="474"/>
    </location>
</feature>
<feature type="chain" id="PRO_5023280633" description="Arginine biosynthesis bifunctional protein ArgJ alpha chain" evidence="9">
    <location>
        <begin position="1"/>
        <end position="247"/>
    </location>
</feature>
<evidence type="ECO:0000256" key="1">
    <source>
        <dbReference type="ARBA" id="ARBA00006774"/>
    </source>
</evidence>